<gene>
    <name evidence="1" type="ORF">DHETER_LOCUS4007</name>
</gene>
<organism evidence="1 2">
    <name type="scientific">Dentiscutata heterogama</name>
    <dbReference type="NCBI Taxonomy" id="1316150"/>
    <lineage>
        <taxon>Eukaryota</taxon>
        <taxon>Fungi</taxon>
        <taxon>Fungi incertae sedis</taxon>
        <taxon>Mucoromycota</taxon>
        <taxon>Glomeromycotina</taxon>
        <taxon>Glomeromycetes</taxon>
        <taxon>Diversisporales</taxon>
        <taxon>Gigasporaceae</taxon>
        <taxon>Dentiscutata</taxon>
    </lineage>
</organism>
<keyword evidence="2" id="KW-1185">Reference proteome</keyword>
<protein>
    <submittedName>
        <fullName evidence="1">2624_t:CDS:1</fullName>
    </submittedName>
</protein>
<comment type="caution">
    <text evidence="1">The sequence shown here is derived from an EMBL/GenBank/DDBJ whole genome shotgun (WGS) entry which is preliminary data.</text>
</comment>
<dbReference type="EMBL" id="CAJVPU010003775">
    <property type="protein sequence ID" value="CAG8522964.1"/>
    <property type="molecule type" value="Genomic_DNA"/>
</dbReference>
<evidence type="ECO:0000313" key="1">
    <source>
        <dbReference type="EMBL" id="CAG8522964.1"/>
    </source>
</evidence>
<sequence length="108" mass="12621">LDLVAPWGLVQKLVKNKFKQSLLPFVVNLQPDRHDNEENINSLIQKKLYDLEKRASRLEKLNLFYEEYVFGASLLDFVKVDSPRIYKNEGDISLILNNNENSNIDENK</sequence>
<proteinExistence type="predicted"/>
<dbReference type="Proteomes" id="UP000789702">
    <property type="component" value="Unassembled WGS sequence"/>
</dbReference>
<accession>A0ACA9LF52</accession>
<reference evidence="1" key="1">
    <citation type="submission" date="2021-06" db="EMBL/GenBank/DDBJ databases">
        <authorList>
            <person name="Kallberg Y."/>
            <person name="Tangrot J."/>
            <person name="Rosling A."/>
        </authorList>
    </citation>
    <scope>NUCLEOTIDE SEQUENCE</scope>
    <source>
        <strain evidence="1">IL203A</strain>
    </source>
</reference>
<feature type="non-terminal residue" evidence="1">
    <location>
        <position position="1"/>
    </location>
</feature>
<evidence type="ECO:0000313" key="2">
    <source>
        <dbReference type="Proteomes" id="UP000789702"/>
    </source>
</evidence>
<name>A0ACA9LF52_9GLOM</name>